<keyword evidence="2" id="KW-1185">Reference proteome</keyword>
<name>A0A4R7VI99_9PSEU</name>
<dbReference type="AlphaFoldDB" id="A0A4R7VI99"/>
<dbReference type="Pfam" id="PF14106">
    <property type="entry name" value="DUF4279"/>
    <property type="match status" value="1"/>
</dbReference>
<gene>
    <name evidence="1" type="ORF">CLV71_108189</name>
</gene>
<organism evidence="1 2">
    <name type="scientific">Actinophytocola oryzae</name>
    <dbReference type="NCBI Taxonomy" id="502181"/>
    <lineage>
        <taxon>Bacteria</taxon>
        <taxon>Bacillati</taxon>
        <taxon>Actinomycetota</taxon>
        <taxon>Actinomycetes</taxon>
        <taxon>Pseudonocardiales</taxon>
        <taxon>Pseudonocardiaceae</taxon>
    </lineage>
</organism>
<proteinExistence type="predicted"/>
<accession>A0A4R7VI99</accession>
<reference evidence="1 2" key="1">
    <citation type="submission" date="2019-03" db="EMBL/GenBank/DDBJ databases">
        <title>Genomic Encyclopedia of Archaeal and Bacterial Type Strains, Phase II (KMG-II): from individual species to whole genera.</title>
        <authorList>
            <person name="Goeker M."/>
        </authorList>
    </citation>
    <scope>NUCLEOTIDE SEQUENCE [LARGE SCALE GENOMIC DNA]</scope>
    <source>
        <strain evidence="1 2">DSM 45499</strain>
    </source>
</reference>
<protein>
    <submittedName>
        <fullName evidence="1">Uncharacterized protein DUF4279</fullName>
    </submittedName>
</protein>
<dbReference type="InterPro" id="IPR025459">
    <property type="entry name" value="DUF4279"/>
</dbReference>
<comment type="caution">
    <text evidence="1">The sequence shown here is derived from an EMBL/GenBank/DDBJ whole genome shotgun (WGS) entry which is preliminary data.</text>
</comment>
<sequence>MTRTLGLEPTDGFEVGDRVGRTGSVRRRSLWSLSSGLPPESELAAHLDWLLDLLEPRRDLLWRLADQGYTADWFCLAASGAAEHAVGLTRPLLTRLLTVPGDLLLDVMGDD</sequence>
<dbReference type="Proteomes" id="UP000294927">
    <property type="component" value="Unassembled WGS sequence"/>
</dbReference>
<evidence type="ECO:0000313" key="1">
    <source>
        <dbReference type="EMBL" id="TDV48829.1"/>
    </source>
</evidence>
<evidence type="ECO:0000313" key="2">
    <source>
        <dbReference type="Proteomes" id="UP000294927"/>
    </source>
</evidence>
<dbReference type="EMBL" id="SOCP01000008">
    <property type="protein sequence ID" value="TDV48829.1"/>
    <property type="molecule type" value="Genomic_DNA"/>
</dbReference>